<dbReference type="GO" id="GO:0005886">
    <property type="term" value="C:plasma membrane"/>
    <property type="evidence" value="ECO:0007669"/>
    <property type="project" value="TreeGrafter"/>
</dbReference>
<sequence>MERRLYEASLSGNVHTLKTLIQEDKLILDRVTVNCFDENPLHIAALRGHLDFTRALLSQNPDLATELDSFGHSPLHLAAVKGYTAIVRELLRVSSTMCLVRDRDGRIPLHLAAMKGRVEVIPELIRARPESTSEKLDGGETVLHLCVRYNRLEALKLLADLERNEELVNSKDDYGNTILHLAATLKQMEIIKYLVSSKAVKIKANALNGYGLTALDALEQCPKDLKSMEIRDFLLQAGVQRAKDLKTFPHPTKNVPEIEKPTTKLIASPVASQSKARNLLSKAWKVYLKADSNYLEEARGNLMVTATVTATIAFQSGINPPGGVWPETTSSHQAGTSVLATEIPAAHSIFLAYNTVSLVASLSIILLMVSGFPLKNKLSTWLLMIAMSVTVSFMALTYLVSLDMLTPDDDWNRVDKICAKSFATCIGVFVFVILLHTTRLLTWLGNSLPKFVNKRWPSSPPNDSPVSV</sequence>
<reference evidence="10 11" key="1">
    <citation type="journal article" date="2024" name="Plant J.">
        <title>Genome sequences and population genomics reveal climatic adaptation and genomic divergence between two closely related sweetgum species.</title>
        <authorList>
            <person name="Xu W.Q."/>
            <person name="Ren C.Q."/>
            <person name="Zhang X.Y."/>
            <person name="Comes H.P."/>
            <person name="Liu X.H."/>
            <person name="Li Y.G."/>
            <person name="Kettle C.J."/>
            <person name="Jalonen R."/>
            <person name="Gaisberger H."/>
            <person name="Ma Y.Z."/>
            <person name="Qiu Y.X."/>
        </authorList>
    </citation>
    <scope>NUCLEOTIDE SEQUENCE [LARGE SCALE GENOMIC DNA]</scope>
    <source>
        <strain evidence="10">Hangzhou</strain>
    </source>
</reference>
<evidence type="ECO:0000256" key="6">
    <source>
        <dbReference type="ARBA" id="ARBA00023136"/>
    </source>
</evidence>
<dbReference type="PANTHER" id="PTHR24186:SF37">
    <property type="entry name" value="PGG DOMAIN-CONTAINING PROTEIN"/>
    <property type="match status" value="1"/>
</dbReference>
<dbReference type="Gene3D" id="1.25.40.20">
    <property type="entry name" value="Ankyrin repeat-containing domain"/>
    <property type="match status" value="2"/>
</dbReference>
<name>A0AAP0X077_LIQFO</name>
<dbReference type="PROSITE" id="PS50297">
    <property type="entry name" value="ANK_REP_REGION"/>
    <property type="match status" value="4"/>
</dbReference>
<dbReference type="AlphaFoldDB" id="A0AAP0X077"/>
<feature type="repeat" description="ANK" evidence="7">
    <location>
        <begin position="104"/>
        <end position="126"/>
    </location>
</feature>
<dbReference type="InterPro" id="IPR002110">
    <property type="entry name" value="Ankyrin_rpt"/>
</dbReference>
<feature type="repeat" description="ANK" evidence="7">
    <location>
        <begin position="70"/>
        <end position="102"/>
    </location>
</feature>
<evidence type="ECO:0000256" key="3">
    <source>
        <dbReference type="ARBA" id="ARBA00022737"/>
    </source>
</evidence>
<dbReference type="Pfam" id="PF12796">
    <property type="entry name" value="Ank_2"/>
    <property type="match status" value="2"/>
</dbReference>
<evidence type="ECO:0000256" key="8">
    <source>
        <dbReference type="SAM" id="Phobius"/>
    </source>
</evidence>
<comment type="subcellular location">
    <subcellularLocation>
        <location evidence="1">Membrane</location>
        <topology evidence="1">Multi-pass membrane protein</topology>
    </subcellularLocation>
</comment>
<keyword evidence="3" id="KW-0677">Repeat</keyword>
<feature type="transmembrane region" description="Helical" evidence="8">
    <location>
        <begin position="350"/>
        <end position="369"/>
    </location>
</feature>
<dbReference type="Pfam" id="PF00023">
    <property type="entry name" value="Ank"/>
    <property type="match status" value="1"/>
</dbReference>
<comment type="caution">
    <text evidence="10">The sequence shown here is derived from an EMBL/GenBank/DDBJ whole genome shotgun (WGS) entry which is preliminary data.</text>
</comment>
<evidence type="ECO:0000256" key="1">
    <source>
        <dbReference type="ARBA" id="ARBA00004141"/>
    </source>
</evidence>
<evidence type="ECO:0000256" key="5">
    <source>
        <dbReference type="ARBA" id="ARBA00023043"/>
    </source>
</evidence>
<keyword evidence="5 7" id="KW-0040">ANK repeat</keyword>
<evidence type="ECO:0000313" key="10">
    <source>
        <dbReference type="EMBL" id="KAK9280988.1"/>
    </source>
</evidence>
<keyword evidence="4 8" id="KW-1133">Transmembrane helix</keyword>
<dbReference type="Proteomes" id="UP001415857">
    <property type="component" value="Unassembled WGS sequence"/>
</dbReference>
<dbReference type="InterPro" id="IPR036770">
    <property type="entry name" value="Ankyrin_rpt-contain_sf"/>
</dbReference>
<feature type="domain" description="PGG" evidence="9">
    <location>
        <begin position="294"/>
        <end position="401"/>
    </location>
</feature>
<gene>
    <name evidence="10" type="ORF">L1049_003879</name>
</gene>
<evidence type="ECO:0000259" key="9">
    <source>
        <dbReference type="Pfam" id="PF13962"/>
    </source>
</evidence>
<evidence type="ECO:0000256" key="7">
    <source>
        <dbReference type="PROSITE-ProRule" id="PRU00023"/>
    </source>
</evidence>
<feature type="repeat" description="ANK" evidence="7">
    <location>
        <begin position="174"/>
        <end position="199"/>
    </location>
</feature>
<keyword evidence="11" id="KW-1185">Reference proteome</keyword>
<dbReference type="SUPFAM" id="SSF48403">
    <property type="entry name" value="Ankyrin repeat"/>
    <property type="match status" value="1"/>
</dbReference>
<dbReference type="PROSITE" id="PS50088">
    <property type="entry name" value="ANK_REPEAT"/>
    <property type="match status" value="4"/>
</dbReference>
<keyword evidence="6 8" id="KW-0472">Membrane</keyword>
<feature type="transmembrane region" description="Helical" evidence="8">
    <location>
        <begin position="421"/>
        <end position="445"/>
    </location>
</feature>
<accession>A0AAP0X077</accession>
<protein>
    <recommendedName>
        <fullName evidence="9">PGG domain-containing protein</fullName>
    </recommendedName>
</protein>
<organism evidence="10 11">
    <name type="scientific">Liquidambar formosana</name>
    <name type="common">Formosan gum</name>
    <dbReference type="NCBI Taxonomy" id="63359"/>
    <lineage>
        <taxon>Eukaryota</taxon>
        <taxon>Viridiplantae</taxon>
        <taxon>Streptophyta</taxon>
        <taxon>Embryophyta</taxon>
        <taxon>Tracheophyta</taxon>
        <taxon>Spermatophyta</taxon>
        <taxon>Magnoliopsida</taxon>
        <taxon>eudicotyledons</taxon>
        <taxon>Gunneridae</taxon>
        <taxon>Pentapetalae</taxon>
        <taxon>Saxifragales</taxon>
        <taxon>Altingiaceae</taxon>
        <taxon>Liquidambar</taxon>
    </lineage>
</organism>
<keyword evidence="2 8" id="KW-0812">Transmembrane</keyword>
<evidence type="ECO:0000256" key="2">
    <source>
        <dbReference type="ARBA" id="ARBA00022692"/>
    </source>
</evidence>
<feature type="transmembrane region" description="Helical" evidence="8">
    <location>
        <begin position="381"/>
        <end position="401"/>
    </location>
</feature>
<dbReference type="SMART" id="SM00248">
    <property type="entry name" value="ANK"/>
    <property type="match status" value="5"/>
</dbReference>
<dbReference type="PANTHER" id="PTHR24186">
    <property type="entry name" value="PROTEIN PHOSPHATASE 1 REGULATORY SUBUNIT"/>
    <property type="match status" value="1"/>
</dbReference>
<dbReference type="InterPro" id="IPR026961">
    <property type="entry name" value="PGG_dom"/>
</dbReference>
<dbReference type="EMBL" id="JBBPBK010000007">
    <property type="protein sequence ID" value="KAK9280988.1"/>
    <property type="molecule type" value="Genomic_DNA"/>
</dbReference>
<proteinExistence type="predicted"/>
<evidence type="ECO:0000313" key="11">
    <source>
        <dbReference type="Proteomes" id="UP001415857"/>
    </source>
</evidence>
<evidence type="ECO:0000256" key="4">
    <source>
        <dbReference type="ARBA" id="ARBA00022989"/>
    </source>
</evidence>
<feature type="repeat" description="ANK" evidence="7">
    <location>
        <begin position="36"/>
        <end position="68"/>
    </location>
</feature>
<dbReference type="Pfam" id="PF13962">
    <property type="entry name" value="PGG"/>
    <property type="match status" value="1"/>
</dbReference>